<proteinExistence type="predicted"/>
<dbReference type="RefSeq" id="WP_273847682.1">
    <property type="nucleotide sequence ID" value="NZ_JAQQWT010000030.1"/>
</dbReference>
<feature type="domain" description="ATP-grasp" evidence="2">
    <location>
        <begin position="64"/>
        <end position="258"/>
    </location>
</feature>
<keyword evidence="3" id="KW-0436">Ligase</keyword>
<dbReference type="PROSITE" id="PS50975">
    <property type="entry name" value="ATP_GRASP"/>
    <property type="match status" value="1"/>
</dbReference>
<dbReference type="EMBL" id="JBHLTR010000038">
    <property type="protein sequence ID" value="MFC0560739.1"/>
    <property type="molecule type" value="Genomic_DNA"/>
</dbReference>
<gene>
    <name evidence="3" type="ORF">ACFFH4_17315</name>
</gene>
<evidence type="ECO:0000313" key="4">
    <source>
        <dbReference type="Proteomes" id="UP001589833"/>
    </source>
</evidence>
<dbReference type="GO" id="GO:0016874">
    <property type="term" value="F:ligase activity"/>
    <property type="evidence" value="ECO:0007669"/>
    <property type="project" value="UniProtKB-KW"/>
</dbReference>
<evidence type="ECO:0000259" key="2">
    <source>
        <dbReference type="PROSITE" id="PS50975"/>
    </source>
</evidence>
<organism evidence="3 4">
    <name type="scientific">Halalkalibacter alkalisediminis</name>
    <dbReference type="NCBI Taxonomy" id="935616"/>
    <lineage>
        <taxon>Bacteria</taxon>
        <taxon>Bacillati</taxon>
        <taxon>Bacillota</taxon>
        <taxon>Bacilli</taxon>
        <taxon>Bacillales</taxon>
        <taxon>Bacillaceae</taxon>
        <taxon>Halalkalibacter</taxon>
    </lineage>
</organism>
<accession>A0ABV6NJ76</accession>
<dbReference type="InterPro" id="IPR011761">
    <property type="entry name" value="ATP-grasp"/>
</dbReference>
<dbReference type="Gene3D" id="3.30.470.20">
    <property type="entry name" value="ATP-grasp fold, B domain"/>
    <property type="match status" value="1"/>
</dbReference>
<keyword evidence="1" id="KW-0547">Nucleotide-binding</keyword>
<dbReference type="Proteomes" id="UP001589833">
    <property type="component" value="Unassembled WGS sequence"/>
</dbReference>
<keyword evidence="1" id="KW-0067">ATP-binding</keyword>
<name>A0ABV6NJ76_9BACI</name>
<sequence>MTDRPYLALIQESVQHDDVTFEEIAPNYLYRAKKEQKSFIMHDVEIGLNNSASLKIARSKSGTYSVLKKAGIPAVEHYFLLNDSSRFSKSNSYHLAAGHFHSFGENMVLKQDDGSQGKNVYQIHSAEELQSKLKTLFSLEVNACLSPYYPSTYEYRIIMLKDEPKLFLAKERTTSWKHNLIGGSLSKEVPAALIPILSKIATDTSTALELDFCSVDILDTSHGLLVLEVNEQVMLDEYVKGDPNRKEKVSAIYREAILERFTRY</sequence>
<dbReference type="PANTHER" id="PTHR21621:SF0">
    <property type="entry name" value="BETA-CITRYLGLUTAMATE SYNTHASE B-RELATED"/>
    <property type="match status" value="1"/>
</dbReference>
<dbReference type="Pfam" id="PF08443">
    <property type="entry name" value="RimK"/>
    <property type="match status" value="1"/>
</dbReference>
<evidence type="ECO:0000313" key="3">
    <source>
        <dbReference type="EMBL" id="MFC0560739.1"/>
    </source>
</evidence>
<dbReference type="PANTHER" id="PTHR21621">
    <property type="entry name" value="RIBOSOMAL PROTEIN S6 MODIFICATION PROTEIN"/>
    <property type="match status" value="1"/>
</dbReference>
<reference evidence="3 4" key="1">
    <citation type="submission" date="2024-09" db="EMBL/GenBank/DDBJ databases">
        <authorList>
            <person name="Sun Q."/>
            <person name="Mori K."/>
        </authorList>
    </citation>
    <scope>NUCLEOTIDE SEQUENCE [LARGE SCALE GENOMIC DNA]</scope>
    <source>
        <strain evidence="3 4">NCAIM B.02301</strain>
    </source>
</reference>
<keyword evidence="4" id="KW-1185">Reference proteome</keyword>
<dbReference type="InterPro" id="IPR013651">
    <property type="entry name" value="ATP-grasp_RimK-type"/>
</dbReference>
<dbReference type="SUPFAM" id="SSF56059">
    <property type="entry name" value="Glutathione synthetase ATP-binding domain-like"/>
    <property type="match status" value="1"/>
</dbReference>
<evidence type="ECO:0000256" key="1">
    <source>
        <dbReference type="PROSITE-ProRule" id="PRU00409"/>
    </source>
</evidence>
<protein>
    <submittedName>
        <fullName evidence="3">RimK family alpha-L-glutamate ligase</fullName>
    </submittedName>
</protein>
<comment type="caution">
    <text evidence="3">The sequence shown here is derived from an EMBL/GenBank/DDBJ whole genome shotgun (WGS) entry which is preliminary data.</text>
</comment>